<organism evidence="4">
    <name type="scientific">Actinoplanes campanulatus</name>
    <dbReference type="NCBI Taxonomy" id="113559"/>
    <lineage>
        <taxon>Bacteria</taxon>
        <taxon>Bacillati</taxon>
        <taxon>Actinomycetota</taxon>
        <taxon>Actinomycetes</taxon>
        <taxon>Micromonosporales</taxon>
        <taxon>Micromonosporaceae</taxon>
        <taxon>Actinoplanes</taxon>
    </lineage>
</organism>
<protein>
    <recommendedName>
        <fullName evidence="3">Carrier domain-containing protein</fullName>
    </recommendedName>
</protein>
<evidence type="ECO:0000259" key="3">
    <source>
        <dbReference type="PROSITE" id="PS50075"/>
    </source>
</evidence>
<proteinExistence type="predicted"/>
<dbReference type="SMART" id="SM00823">
    <property type="entry name" value="PKS_PP"/>
    <property type="match status" value="1"/>
</dbReference>
<dbReference type="PANTHER" id="PTHR44845">
    <property type="entry name" value="CARRIER DOMAIN-CONTAINING PROTEIN"/>
    <property type="match status" value="1"/>
</dbReference>
<sequence>MCDRMTDEQEANHAMSLPTVRAIWSRALDSDDFSTTDNFFSLGGNSLAMTRVQRAIRAELGVTVPMDVLFRKATVADISAYIEAARPVD</sequence>
<accession>A0ABQ3WUX7</accession>
<keyword evidence="1" id="KW-0596">Phosphopantetheine</keyword>
<feature type="domain" description="Carrier" evidence="3">
    <location>
        <begin position="11"/>
        <end position="86"/>
    </location>
</feature>
<evidence type="ECO:0000256" key="2">
    <source>
        <dbReference type="ARBA" id="ARBA00022553"/>
    </source>
</evidence>
<dbReference type="EMBL" id="BOMF01000138">
    <property type="protein sequence ID" value="GID49988.1"/>
    <property type="molecule type" value="Genomic_DNA"/>
</dbReference>
<dbReference type="InterPro" id="IPR036736">
    <property type="entry name" value="ACP-like_sf"/>
</dbReference>
<reference evidence="4" key="1">
    <citation type="submission" date="2021-01" db="EMBL/GenBank/DDBJ databases">
        <title>Whole genome shotgun sequence of Actinoplanes capillaceus NBRC 16408.</title>
        <authorList>
            <person name="Komaki H."/>
            <person name="Tamura T."/>
        </authorList>
    </citation>
    <scope>NUCLEOTIDE SEQUENCE [LARGE SCALE GENOMIC DNA]</scope>
    <source>
        <strain evidence="4">NBRC 16408</strain>
    </source>
</reference>
<dbReference type="InterPro" id="IPR020806">
    <property type="entry name" value="PKS_PP-bd"/>
</dbReference>
<dbReference type="Pfam" id="PF00550">
    <property type="entry name" value="PP-binding"/>
    <property type="match status" value="1"/>
</dbReference>
<comment type="caution">
    <text evidence="4">The sequence shown here is derived from an EMBL/GenBank/DDBJ whole genome shotgun (WGS) entry which is preliminary data.</text>
</comment>
<name>A0ABQ3WUX7_9ACTN</name>
<dbReference type="PROSITE" id="PS50075">
    <property type="entry name" value="CARRIER"/>
    <property type="match status" value="1"/>
</dbReference>
<keyword evidence="2" id="KW-0597">Phosphoprotein</keyword>
<evidence type="ECO:0000256" key="1">
    <source>
        <dbReference type="ARBA" id="ARBA00022450"/>
    </source>
</evidence>
<dbReference type="InterPro" id="IPR009081">
    <property type="entry name" value="PP-bd_ACP"/>
</dbReference>
<dbReference type="Gene3D" id="1.10.1200.10">
    <property type="entry name" value="ACP-like"/>
    <property type="match status" value="1"/>
</dbReference>
<evidence type="ECO:0000313" key="4">
    <source>
        <dbReference type="EMBL" id="GID49988.1"/>
    </source>
</evidence>
<dbReference type="SUPFAM" id="SSF47336">
    <property type="entry name" value="ACP-like"/>
    <property type="match status" value="1"/>
</dbReference>
<gene>
    <name evidence="4" type="ORF">Aca07nite_72630</name>
</gene>
<dbReference type="PANTHER" id="PTHR44845:SF6">
    <property type="entry name" value="BETA-ALANINE-ACTIVATING ENZYME"/>
    <property type="match status" value="1"/>
</dbReference>